<feature type="chain" id="PRO_5041348928" evidence="1">
    <location>
        <begin position="25"/>
        <end position="289"/>
    </location>
</feature>
<dbReference type="InterPro" id="IPR049672">
    <property type="entry name" value="Xrt_dep_XDP1"/>
</dbReference>
<evidence type="ECO:0000313" key="2">
    <source>
        <dbReference type="EMBL" id="MCM2678708.1"/>
    </source>
</evidence>
<dbReference type="Proteomes" id="UP001165393">
    <property type="component" value="Unassembled WGS sequence"/>
</dbReference>
<accession>A0AA41W4Q6</accession>
<protein>
    <submittedName>
        <fullName evidence="2">Uncharacterized protein</fullName>
    </submittedName>
</protein>
<keyword evidence="3" id="KW-1185">Reference proteome</keyword>
<reference evidence="2 3" key="1">
    <citation type="journal article" date="2013" name="Antonie Van Leeuwenhoek">
        <title>Echinimonas agarilytica gen. nov., sp. nov., a new gammaproteobacterium isolated from the sea urchin Strongylocentrotus intermedius.</title>
        <authorList>
            <person name="Nedashkovskaya O.I."/>
            <person name="Stenkova A.M."/>
            <person name="Zhukova N.V."/>
            <person name="Van Trappen S."/>
            <person name="Lee J.S."/>
            <person name="Kim S.B."/>
        </authorList>
    </citation>
    <scope>NUCLEOTIDE SEQUENCE [LARGE SCALE GENOMIC DNA]</scope>
    <source>
        <strain evidence="2 3">KMM 6351</strain>
    </source>
</reference>
<dbReference type="NCBIfam" id="NF041927">
    <property type="entry name" value="Xrt_dep_XDP1"/>
    <property type="match status" value="1"/>
</dbReference>
<organism evidence="2 3">
    <name type="scientific">Echinimonas agarilytica</name>
    <dbReference type="NCBI Taxonomy" id="1215918"/>
    <lineage>
        <taxon>Bacteria</taxon>
        <taxon>Pseudomonadati</taxon>
        <taxon>Pseudomonadota</taxon>
        <taxon>Gammaproteobacteria</taxon>
        <taxon>Alteromonadales</taxon>
        <taxon>Echinimonadaceae</taxon>
        <taxon>Echinimonas</taxon>
    </lineage>
</organism>
<dbReference type="AlphaFoldDB" id="A0AA41W4Q6"/>
<gene>
    <name evidence="2" type="ORF">NAF29_03350</name>
</gene>
<dbReference type="RefSeq" id="WP_251260068.1">
    <property type="nucleotide sequence ID" value="NZ_JAMQGP010000001.1"/>
</dbReference>
<feature type="signal peptide" evidence="1">
    <location>
        <begin position="1"/>
        <end position="24"/>
    </location>
</feature>
<dbReference type="EMBL" id="JAMQGP010000001">
    <property type="protein sequence ID" value="MCM2678708.1"/>
    <property type="molecule type" value="Genomic_DNA"/>
</dbReference>
<proteinExistence type="predicted"/>
<keyword evidence="1" id="KW-0732">Signal</keyword>
<name>A0AA41W4Q6_9GAMM</name>
<evidence type="ECO:0000313" key="3">
    <source>
        <dbReference type="Proteomes" id="UP001165393"/>
    </source>
</evidence>
<sequence length="289" mass="31836">MLKLTTQWILAALLMPIFSMSVHAVSWDMTMTSACHGSDKGVAHDSDGIWCGQGWTDIAFMDDTMSYQARMTGWSDTDGQWWDPEIEQAAFHYYGGHNGWGLVNKDEVEHSPEHAFDNIMGNIPGAQPGDNESHVDFDYVLISFAEHMILDSVIAGYTGSDSDISILSYQGSSNAEDTLLGSAWDELLNKGWVVTGNYNGADQAPTEQDSVFSVDTEHASQYWLVGAYHSIWGDSSSELDVYDDSFKLIGFEASLAPLPSYAVSEPSGVGCFLLASFALLRVQRKNTRR</sequence>
<evidence type="ECO:0000256" key="1">
    <source>
        <dbReference type="SAM" id="SignalP"/>
    </source>
</evidence>
<comment type="caution">
    <text evidence="2">The sequence shown here is derived from an EMBL/GenBank/DDBJ whole genome shotgun (WGS) entry which is preliminary data.</text>
</comment>